<dbReference type="PATRIC" id="fig|1246995.3.peg.30"/>
<feature type="transmembrane region" description="Helical" evidence="1">
    <location>
        <begin position="72"/>
        <end position="93"/>
    </location>
</feature>
<proteinExistence type="predicted"/>
<name>U5VMW6_9ACTN</name>
<keyword evidence="3" id="KW-1185">Reference proteome</keyword>
<keyword evidence="1" id="KW-0472">Membrane</keyword>
<dbReference type="STRING" id="1246995.AFR_00145"/>
<keyword evidence="1" id="KW-1133">Transmembrane helix</keyword>
<dbReference type="EMBL" id="CP006272">
    <property type="protein sequence ID" value="AGZ38318.1"/>
    <property type="molecule type" value="Genomic_DNA"/>
</dbReference>
<feature type="transmembrane region" description="Helical" evidence="1">
    <location>
        <begin position="172"/>
        <end position="188"/>
    </location>
</feature>
<dbReference type="HOGENOM" id="CLU_1418820_0_0_11"/>
<accession>U5VMW6</accession>
<feature type="transmembrane region" description="Helical" evidence="1">
    <location>
        <begin position="37"/>
        <end position="60"/>
    </location>
</feature>
<dbReference type="AlphaFoldDB" id="U5VMW6"/>
<sequence length="204" mass="21459">MARAVPWVPLVAATGLSVAAMLPATFGAAAPDAQIWALRIAAVLLGAGASFALVDLMAPLTMTPAPRWLQQWLRTAIAVVPATVVWLTLYLLANASTPVALPFRELATEAAVCFLGGLVAAAVAARVGHSATTALAGPAVQGTMLLATLFLTGKYSPWPLPESRHWSGVHEYWLWALPILVSVLFAANREVWPLRRAGPVAPKA</sequence>
<evidence type="ECO:0000313" key="3">
    <source>
        <dbReference type="Proteomes" id="UP000017746"/>
    </source>
</evidence>
<evidence type="ECO:0000256" key="1">
    <source>
        <dbReference type="SAM" id="Phobius"/>
    </source>
</evidence>
<keyword evidence="1" id="KW-0812">Transmembrane</keyword>
<dbReference type="eggNOG" id="ENOG5032AG7">
    <property type="taxonomic scope" value="Bacteria"/>
</dbReference>
<feature type="transmembrane region" description="Helical" evidence="1">
    <location>
        <begin position="132"/>
        <end position="152"/>
    </location>
</feature>
<reference evidence="2 3" key="1">
    <citation type="journal article" date="2014" name="J. Biotechnol.">
        <title>Complete genome sequence of the actinobacterium Actinoplanes friuliensis HAG 010964, producer of the lipopeptide antibiotic friulimycin.</title>
        <authorList>
            <person name="Ruckert C."/>
            <person name="Szczepanowski R."/>
            <person name="Albersmeier A."/>
            <person name="Goesmann A."/>
            <person name="Fischer N."/>
            <person name="Steinkamper A."/>
            <person name="Puhler A."/>
            <person name="Biener R."/>
            <person name="Schwartz D."/>
            <person name="Kalinowski J."/>
        </authorList>
    </citation>
    <scope>NUCLEOTIDE SEQUENCE [LARGE SCALE GENOMIC DNA]</scope>
    <source>
        <strain evidence="2 3">DSM 7358</strain>
    </source>
</reference>
<feature type="transmembrane region" description="Helical" evidence="1">
    <location>
        <begin position="105"/>
        <end position="125"/>
    </location>
</feature>
<organism evidence="2 3">
    <name type="scientific">Actinoplanes friuliensis DSM 7358</name>
    <dbReference type="NCBI Taxonomy" id="1246995"/>
    <lineage>
        <taxon>Bacteria</taxon>
        <taxon>Bacillati</taxon>
        <taxon>Actinomycetota</taxon>
        <taxon>Actinomycetes</taxon>
        <taxon>Micromonosporales</taxon>
        <taxon>Micromonosporaceae</taxon>
        <taxon>Actinoplanes</taxon>
    </lineage>
</organism>
<gene>
    <name evidence="2" type="ORF">AFR_00145</name>
</gene>
<dbReference type="KEGG" id="afs:AFR_00145"/>
<protein>
    <submittedName>
        <fullName evidence="2">Uncharacterized protein</fullName>
    </submittedName>
</protein>
<evidence type="ECO:0000313" key="2">
    <source>
        <dbReference type="EMBL" id="AGZ38318.1"/>
    </source>
</evidence>
<dbReference type="Proteomes" id="UP000017746">
    <property type="component" value="Chromosome"/>
</dbReference>